<gene>
    <name evidence="14" type="ORF">SAMN02746041_00388</name>
</gene>
<keyword evidence="2" id="KW-0813">Transport</keyword>
<feature type="transmembrane region" description="Helical" evidence="12">
    <location>
        <begin position="21"/>
        <end position="44"/>
    </location>
</feature>
<dbReference type="SMART" id="SM00116">
    <property type="entry name" value="CBS"/>
    <property type="match status" value="2"/>
</dbReference>
<dbReference type="Pfam" id="PF00654">
    <property type="entry name" value="Voltage_CLC"/>
    <property type="match status" value="1"/>
</dbReference>
<keyword evidence="8" id="KW-0868">Chloride</keyword>
<keyword evidence="6 12" id="KW-0472">Membrane</keyword>
<dbReference type="Pfam" id="PF00571">
    <property type="entry name" value="CBS"/>
    <property type="match status" value="2"/>
</dbReference>
<feature type="transmembrane region" description="Helical" evidence="12">
    <location>
        <begin position="235"/>
        <end position="254"/>
    </location>
</feature>
<feature type="transmembrane region" description="Helical" evidence="12">
    <location>
        <begin position="332"/>
        <end position="353"/>
    </location>
</feature>
<dbReference type="InterPro" id="IPR050368">
    <property type="entry name" value="ClC-type_chloride_channel"/>
</dbReference>
<proteinExistence type="predicted"/>
<dbReference type="InterPro" id="IPR014743">
    <property type="entry name" value="Cl-channel_core"/>
</dbReference>
<keyword evidence="3 12" id="KW-0812">Transmembrane</keyword>
<comment type="subcellular location">
    <subcellularLocation>
        <location evidence="1">Membrane</location>
        <topology evidence="1">Multi-pass membrane protein</topology>
    </subcellularLocation>
</comment>
<dbReference type="GO" id="GO:0034707">
    <property type="term" value="C:chloride channel complex"/>
    <property type="evidence" value="ECO:0007669"/>
    <property type="project" value="UniProtKB-KW"/>
</dbReference>
<feature type="domain" description="CBS" evidence="13">
    <location>
        <begin position="521"/>
        <end position="579"/>
    </location>
</feature>
<evidence type="ECO:0000313" key="14">
    <source>
        <dbReference type="EMBL" id="SMC17756.1"/>
    </source>
</evidence>
<dbReference type="PANTHER" id="PTHR43427:SF6">
    <property type="entry name" value="CHLORIDE CHANNEL PROTEIN CLC-E"/>
    <property type="match status" value="1"/>
</dbReference>
<evidence type="ECO:0000256" key="11">
    <source>
        <dbReference type="SAM" id="MobiDB-lite"/>
    </source>
</evidence>
<organism evidence="14 15">
    <name type="scientific">Desulfacinum hydrothermale DSM 13146</name>
    <dbReference type="NCBI Taxonomy" id="1121390"/>
    <lineage>
        <taxon>Bacteria</taxon>
        <taxon>Pseudomonadati</taxon>
        <taxon>Thermodesulfobacteriota</taxon>
        <taxon>Syntrophobacteria</taxon>
        <taxon>Syntrophobacterales</taxon>
        <taxon>Syntrophobacteraceae</taxon>
        <taxon>Desulfacinum</taxon>
    </lineage>
</organism>
<feature type="transmembrane region" description="Helical" evidence="12">
    <location>
        <begin position="307"/>
        <end position="326"/>
    </location>
</feature>
<keyword evidence="5" id="KW-0406">Ion transport</keyword>
<evidence type="ECO:0000256" key="8">
    <source>
        <dbReference type="ARBA" id="ARBA00023214"/>
    </source>
</evidence>
<dbReference type="OrthoDB" id="9767361at2"/>
<feature type="transmembrane region" description="Helical" evidence="12">
    <location>
        <begin position="365"/>
        <end position="391"/>
    </location>
</feature>
<dbReference type="PANTHER" id="PTHR43427">
    <property type="entry name" value="CHLORIDE CHANNEL PROTEIN CLC-E"/>
    <property type="match status" value="1"/>
</dbReference>
<keyword evidence="7" id="KW-0869">Chloride channel</keyword>
<feature type="domain" description="CBS" evidence="13">
    <location>
        <begin position="452"/>
        <end position="509"/>
    </location>
</feature>
<dbReference type="InterPro" id="IPR046342">
    <property type="entry name" value="CBS_dom_sf"/>
</dbReference>
<dbReference type="SUPFAM" id="SSF54631">
    <property type="entry name" value="CBS-domain pair"/>
    <property type="match status" value="1"/>
</dbReference>
<dbReference type="GO" id="GO:0005254">
    <property type="term" value="F:chloride channel activity"/>
    <property type="evidence" value="ECO:0007669"/>
    <property type="project" value="UniProtKB-KW"/>
</dbReference>
<dbReference type="AlphaFoldDB" id="A0A1W1X1B3"/>
<protein>
    <submittedName>
        <fullName evidence="14">Chloride channel protein, CIC family</fullName>
    </submittedName>
</protein>
<dbReference type="PROSITE" id="PS51371">
    <property type="entry name" value="CBS"/>
    <property type="match status" value="2"/>
</dbReference>
<keyword evidence="10" id="KW-0129">CBS domain</keyword>
<dbReference type="RefSeq" id="WP_084055845.1">
    <property type="nucleotide sequence ID" value="NZ_FWXF01000001.1"/>
</dbReference>
<sequence length="618" mass="65926">MRRYLDFARFLRRFRVSDQTFLIAVAVLIGVVVGFGTYVFEWMLKGAELFFFHLLPAWLGRGRHALVLAPALGGILLAPFILAFPKEATEDGVPATMVAVALRNGFMKWSQALLRMVMSALTLGSGGSAGSEGPIIQIGSALASGIGQTLRVSGNRLRIIAACGAAAGLASIFNAPIAGVLFALEVVLGEFNVSSFSPIVIASVVATAFSRGFLHEESLLHLPFHESFRAAEIPFYALLGVAAGIVSVVFTKAMHGMEHFFHHRVGGPRALKPALGGLVVGLIGLGCPEVFGYSYEPILRAINGEMLLTTLALLVVLKVVATAFTLGSGGSGGVLCPSLFIGATLGSLLGGLFQQVFPGLVLSPGAYGVVGMGAFLGAVVQAPMMAIIMVFELTNEYTVILPMMAACIIAALVHKGLVRGSIYTLGLARKGIDINAGREMGILSSLTVQDIMEPEVVTLPVTASYDDVLQKLMKSNGNYVYVVDEKGSLEGVISFTDLKEFVFEEGLEEGLKGLVLAKDLANKELVFVTPAETLASSLNKFSFIDMEQLPVVEVNGSRRLRGVITRSRLLKAYQQEMQKRLLMQPMDQPEESTTRQSTAKQPWSLAKTGFKSSSAISG</sequence>
<dbReference type="Proteomes" id="UP000192783">
    <property type="component" value="Unassembled WGS sequence"/>
</dbReference>
<dbReference type="STRING" id="1121390.SAMN02746041_00388"/>
<dbReference type="Gene3D" id="3.10.580.10">
    <property type="entry name" value="CBS-domain"/>
    <property type="match status" value="1"/>
</dbReference>
<evidence type="ECO:0000256" key="1">
    <source>
        <dbReference type="ARBA" id="ARBA00004141"/>
    </source>
</evidence>
<feature type="region of interest" description="Disordered" evidence="11">
    <location>
        <begin position="585"/>
        <end position="618"/>
    </location>
</feature>
<evidence type="ECO:0000256" key="10">
    <source>
        <dbReference type="PROSITE-ProRule" id="PRU00703"/>
    </source>
</evidence>
<evidence type="ECO:0000256" key="6">
    <source>
        <dbReference type="ARBA" id="ARBA00023136"/>
    </source>
</evidence>
<dbReference type="InterPro" id="IPR000644">
    <property type="entry name" value="CBS_dom"/>
</dbReference>
<evidence type="ECO:0000256" key="3">
    <source>
        <dbReference type="ARBA" id="ARBA00022692"/>
    </source>
</evidence>
<feature type="transmembrane region" description="Helical" evidence="12">
    <location>
        <begin position="64"/>
        <end position="84"/>
    </location>
</feature>
<dbReference type="Gene3D" id="1.10.3080.10">
    <property type="entry name" value="Clc chloride channel"/>
    <property type="match status" value="1"/>
</dbReference>
<accession>A0A1W1X1B3</accession>
<dbReference type="CDD" id="cd00400">
    <property type="entry name" value="Voltage_gated_ClC"/>
    <property type="match status" value="1"/>
</dbReference>
<dbReference type="SUPFAM" id="SSF81340">
    <property type="entry name" value="Clc chloride channel"/>
    <property type="match status" value="1"/>
</dbReference>
<name>A0A1W1X1B3_9BACT</name>
<keyword evidence="15" id="KW-1185">Reference proteome</keyword>
<evidence type="ECO:0000256" key="7">
    <source>
        <dbReference type="ARBA" id="ARBA00023173"/>
    </source>
</evidence>
<keyword evidence="9" id="KW-0407">Ion channel</keyword>
<reference evidence="14 15" key="1">
    <citation type="submission" date="2017-04" db="EMBL/GenBank/DDBJ databases">
        <authorList>
            <person name="Afonso C.L."/>
            <person name="Miller P.J."/>
            <person name="Scott M.A."/>
            <person name="Spackman E."/>
            <person name="Goraichik I."/>
            <person name="Dimitrov K.M."/>
            <person name="Suarez D.L."/>
            <person name="Swayne D.E."/>
        </authorList>
    </citation>
    <scope>NUCLEOTIDE SEQUENCE [LARGE SCALE GENOMIC DNA]</scope>
    <source>
        <strain evidence="14 15">DSM 13146</strain>
    </source>
</reference>
<dbReference type="EMBL" id="FWXF01000001">
    <property type="protein sequence ID" value="SMC17756.1"/>
    <property type="molecule type" value="Genomic_DNA"/>
</dbReference>
<feature type="transmembrane region" description="Helical" evidence="12">
    <location>
        <begin position="159"/>
        <end position="184"/>
    </location>
</feature>
<evidence type="ECO:0000256" key="2">
    <source>
        <dbReference type="ARBA" id="ARBA00022448"/>
    </source>
</evidence>
<feature type="transmembrane region" description="Helical" evidence="12">
    <location>
        <begin position="397"/>
        <end position="413"/>
    </location>
</feature>
<keyword evidence="4 12" id="KW-1133">Transmembrane helix</keyword>
<evidence type="ECO:0000313" key="15">
    <source>
        <dbReference type="Proteomes" id="UP000192783"/>
    </source>
</evidence>
<feature type="transmembrane region" description="Helical" evidence="12">
    <location>
        <begin position="274"/>
        <end position="295"/>
    </location>
</feature>
<evidence type="ECO:0000256" key="4">
    <source>
        <dbReference type="ARBA" id="ARBA00022989"/>
    </source>
</evidence>
<dbReference type="PRINTS" id="PR00762">
    <property type="entry name" value="CLCHANNEL"/>
</dbReference>
<evidence type="ECO:0000259" key="13">
    <source>
        <dbReference type="PROSITE" id="PS51371"/>
    </source>
</evidence>
<evidence type="ECO:0000256" key="12">
    <source>
        <dbReference type="SAM" id="Phobius"/>
    </source>
</evidence>
<evidence type="ECO:0000256" key="9">
    <source>
        <dbReference type="ARBA" id="ARBA00023303"/>
    </source>
</evidence>
<evidence type="ECO:0000256" key="5">
    <source>
        <dbReference type="ARBA" id="ARBA00023065"/>
    </source>
</evidence>
<dbReference type="InterPro" id="IPR001807">
    <property type="entry name" value="ClC"/>
</dbReference>